<reference evidence="2 3" key="1">
    <citation type="submission" date="2023-03" db="EMBL/GenBank/DDBJ databases">
        <title>WGS of Gossypium arboreum.</title>
        <authorList>
            <person name="Yu D."/>
        </authorList>
    </citation>
    <scope>NUCLEOTIDE SEQUENCE [LARGE SCALE GENOMIC DNA]</scope>
    <source>
        <tissue evidence="2">Leaf</tissue>
    </source>
</reference>
<gene>
    <name evidence="2" type="ORF">PVK06_000392</name>
</gene>
<evidence type="ECO:0000313" key="2">
    <source>
        <dbReference type="EMBL" id="KAK5844256.1"/>
    </source>
</evidence>
<accession>A0ABR0QY88</accession>
<feature type="compositionally biased region" description="Basic and acidic residues" evidence="1">
    <location>
        <begin position="80"/>
        <end position="93"/>
    </location>
</feature>
<feature type="region of interest" description="Disordered" evidence="1">
    <location>
        <begin position="56"/>
        <end position="102"/>
    </location>
</feature>
<name>A0ABR0QY88_GOSAR</name>
<protein>
    <submittedName>
        <fullName evidence="2">Uncharacterized protein</fullName>
    </submittedName>
</protein>
<dbReference type="Proteomes" id="UP001358586">
    <property type="component" value="Chromosome 1"/>
</dbReference>
<dbReference type="EMBL" id="JARKNE010000001">
    <property type="protein sequence ID" value="KAK5844256.1"/>
    <property type="molecule type" value="Genomic_DNA"/>
</dbReference>
<proteinExistence type="predicted"/>
<keyword evidence="3" id="KW-1185">Reference proteome</keyword>
<evidence type="ECO:0000313" key="3">
    <source>
        <dbReference type="Proteomes" id="UP001358586"/>
    </source>
</evidence>
<sequence length="189" mass="22224">MQRMLAVRDLELENHIFKFIKPSEEYHLVPGQLTGYAWWTLVAFFIDHHKQGERKNFPDVTQSKMFGRDTRRGSSSPKDQQSRENRRVVLDKRKGSKKERKEAKKKKVLLYGLRRVASYTHDYRFDNSAYCFVAKTSAPVELPGSKAISQRLNTLEELRQLMRDCYKYHKVVTAYQQENKEAAGAARFF</sequence>
<evidence type="ECO:0000256" key="1">
    <source>
        <dbReference type="SAM" id="MobiDB-lite"/>
    </source>
</evidence>
<comment type="caution">
    <text evidence="2">The sequence shown here is derived from an EMBL/GenBank/DDBJ whole genome shotgun (WGS) entry which is preliminary data.</text>
</comment>
<organism evidence="2 3">
    <name type="scientific">Gossypium arboreum</name>
    <name type="common">Tree cotton</name>
    <name type="synonym">Gossypium nanking</name>
    <dbReference type="NCBI Taxonomy" id="29729"/>
    <lineage>
        <taxon>Eukaryota</taxon>
        <taxon>Viridiplantae</taxon>
        <taxon>Streptophyta</taxon>
        <taxon>Embryophyta</taxon>
        <taxon>Tracheophyta</taxon>
        <taxon>Spermatophyta</taxon>
        <taxon>Magnoliopsida</taxon>
        <taxon>eudicotyledons</taxon>
        <taxon>Gunneridae</taxon>
        <taxon>Pentapetalae</taxon>
        <taxon>rosids</taxon>
        <taxon>malvids</taxon>
        <taxon>Malvales</taxon>
        <taxon>Malvaceae</taxon>
        <taxon>Malvoideae</taxon>
        <taxon>Gossypium</taxon>
    </lineage>
</organism>